<reference evidence="1" key="2">
    <citation type="submission" date="2022-06" db="UniProtKB">
        <authorList>
            <consortium name="EnsemblMetazoa"/>
        </authorList>
    </citation>
    <scope>IDENTIFICATION</scope>
    <source>
        <strain evidence="1">PS312</strain>
    </source>
</reference>
<accession>A0A8R1UX69</accession>
<keyword evidence="2" id="KW-1185">Reference proteome</keyword>
<dbReference type="EnsemblMetazoa" id="PPA39169.1">
    <property type="protein sequence ID" value="PPA39169.1"/>
    <property type="gene ID" value="WBGene00277538"/>
</dbReference>
<evidence type="ECO:0000313" key="1">
    <source>
        <dbReference type="EnsemblMetazoa" id="PPA39169.1"/>
    </source>
</evidence>
<name>A0A2A6CGB4_PRIPA</name>
<organism evidence="1 2">
    <name type="scientific">Pristionchus pacificus</name>
    <name type="common">Parasitic nematode worm</name>
    <dbReference type="NCBI Taxonomy" id="54126"/>
    <lineage>
        <taxon>Eukaryota</taxon>
        <taxon>Metazoa</taxon>
        <taxon>Ecdysozoa</taxon>
        <taxon>Nematoda</taxon>
        <taxon>Chromadorea</taxon>
        <taxon>Rhabditida</taxon>
        <taxon>Rhabditina</taxon>
        <taxon>Diplogasteromorpha</taxon>
        <taxon>Diplogasteroidea</taxon>
        <taxon>Neodiplogasteridae</taxon>
        <taxon>Pristionchus</taxon>
    </lineage>
</organism>
<gene>
    <name evidence="1" type="primary">WBGene00277538</name>
</gene>
<dbReference type="OrthoDB" id="5873437at2759"/>
<dbReference type="Proteomes" id="UP000005239">
    <property type="component" value="Unassembled WGS sequence"/>
</dbReference>
<dbReference type="PANTHER" id="PTHR47510">
    <property type="entry name" value="REVERSE TRANSCRIPTASE DOMAIN-CONTAINING PROTEIN"/>
    <property type="match status" value="1"/>
</dbReference>
<protein>
    <submittedName>
        <fullName evidence="1">Uncharacterized protein</fullName>
    </submittedName>
</protein>
<accession>A0A2A6CGB4</accession>
<sequence length="173" mass="19986">MRAQKATSKMFLLLKALPFNCPSILIRSYKAYVLPLLDFASPFWNPHYSSDIATLEKVQHTFTRQLFYRCFPSPDYPFSLPSYSDRIKTLALRALTERRRLACSPSISTPGAKFTRYMAKTFSTRRRLMANGGSERKMKLCIVISTLKNPKNQSFAELTFFRLCRSSHYLSDS</sequence>
<dbReference type="AlphaFoldDB" id="A0A2A6CGB4"/>
<dbReference type="PANTHER" id="PTHR47510:SF3">
    <property type="entry name" value="ENDO_EXONUCLEASE_PHOSPHATASE DOMAIN-CONTAINING PROTEIN"/>
    <property type="match status" value="1"/>
</dbReference>
<evidence type="ECO:0000313" key="2">
    <source>
        <dbReference type="Proteomes" id="UP000005239"/>
    </source>
</evidence>
<proteinExistence type="predicted"/>
<reference evidence="2" key="1">
    <citation type="journal article" date="2008" name="Nat. Genet.">
        <title>The Pristionchus pacificus genome provides a unique perspective on nematode lifestyle and parasitism.</title>
        <authorList>
            <person name="Dieterich C."/>
            <person name="Clifton S.W."/>
            <person name="Schuster L.N."/>
            <person name="Chinwalla A."/>
            <person name="Delehaunty K."/>
            <person name="Dinkelacker I."/>
            <person name="Fulton L."/>
            <person name="Fulton R."/>
            <person name="Godfrey J."/>
            <person name="Minx P."/>
            <person name="Mitreva M."/>
            <person name="Roeseler W."/>
            <person name="Tian H."/>
            <person name="Witte H."/>
            <person name="Yang S.P."/>
            <person name="Wilson R.K."/>
            <person name="Sommer R.J."/>
        </authorList>
    </citation>
    <scope>NUCLEOTIDE SEQUENCE [LARGE SCALE GENOMIC DNA]</scope>
    <source>
        <strain evidence="2">PS312</strain>
    </source>
</reference>